<protein>
    <recommendedName>
        <fullName evidence="1">Bacterial repeat domain-containing protein</fullName>
    </recommendedName>
</protein>
<proteinExistence type="predicted"/>
<feature type="non-terminal residue" evidence="2">
    <location>
        <position position="1"/>
    </location>
</feature>
<dbReference type="NCBIfam" id="TIGR02167">
    <property type="entry name" value="Liste_lipo_26"/>
    <property type="match status" value="4"/>
</dbReference>
<gene>
    <name evidence="2" type="ORF">METZ01_LOCUS337282</name>
</gene>
<accession>A0A382QHJ3</accession>
<dbReference type="Pfam" id="PF18998">
    <property type="entry name" value="Flg_new_2"/>
    <property type="match status" value="1"/>
</dbReference>
<dbReference type="InterPro" id="IPR011889">
    <property type="entry name" value="Liste_lipo_26"/>
</dbReference>
<evidence type="ECO:0000259" key="1">
    <source>
        <dbReference type="Pfam" id="PF18998"/>
    </source>
</evidence>
<organism evidence="2">
    <name type="scientific">marine metagenome</name>
    <dbReference type="NCBI Taxonomy" id="408172"/>
    <lineage>
        <taxon>unclassified sequences</taxon>
        <taxon>metagenomes</taxon>
        <taxon>ecological metagenomes</taxon>
    </lineage>
</organism>
<dbReference type="Pfam" id="PF03382">
    <property type="entry name" value="DUF285"/>
    <property type="match status" value="1"/>
</dbReference>
<sequence>TSGGGTSGGGTSGGGTTTTTQYQLTVNTGANGSVSSTGGSYDDGTSVSITASPNTGYSFVNWTDSSGNEIGTNATYTFNISSNITITANYLQVLFYLDPNGVTIRCPLAVVGASGTVNGVLYEKVDKDGLKDLRNAATGGNNNQFTFVCTSGVVDLKDMFRKKGVFNIDISSWDTSSVTTMYRMFANAHAFNQDISKWDVSNVTNMQNFLNLGRAFNQDISGWDVSNVTVMRRMIRDTRAFNQDISGWDVGNVTDMREFAKETRVFNQDLTGWNVDNVTQCGGFSIDSLVMEDSNRPNFTNCDPSIVDSNPIPN</sequence>
<reference evidence="2" key="1">
    <citation type="submission" date="2018-05" db="EMBL/GenBank/DDBJ databases">
        <authorList>
            <person name="Lanie J.A."/>
            <person name="Ng W.-L."/>
            <person name="Kazmierczak K.M."/>
            <person name="Andrzejewski T.M."/>
            <person name="Davidsen T.M."/>
            <person name="Wayne K.J."/>
            <person name="Tettelin H."/>
            <person name="Glass J.I."/>
            <person name="Rusch D."/>
            <person name="Podicherti R."/>
            <person name="Tsui H.-C.T."/>
            <person name="Winkler M.E."/>
        </authorList>
    </citation>
    <scope>NUCLEOTIDE SEQUENCE</scope>
</reference>
<feature type="domain" description="Bacterial repeat" evidence="1">
    <location>
        <begin position="22"/>
        <end position="92"/>
    </location>
</feature>
<dbReference type="AlphaFoldDB" id="A0A382QHJ3"/>
<dbReference type="EMBL" id="UINC01114250">
    <property type="protein sequence ID" value="SVC84428.1"/>
    <property type="molecule type" value="Genomic_DNA"/>
</dbReference>
<dbReference type="InterPro" id="IPR005046">
    <property type="entry name" value="DUF285"/>
</dbReference>
<evidence type="ECO:0000313" key="2">
    <source>
        <dbReference type="EMBL" id="SVC84428.1"/>
    </source>
</evidence>
<name>A0A382QHJ3_9ZZZZ</name>
<dbReference type="InterPro" id="IPR044060">
    <property type="entry name" value="Bacterial_rp_domain"/>
</dbReference>